<dbReference type="InterPro" id="IPR011545">
    <property type="entry name" value="DEAD/DEAH_box_helicase_dom"/>
</dbReference>
<reference evidence="11 12" key="1">
    <citation type="journal article" date="2014" name="PLoS ONE">
        <title>Genome Sequence of Candidatus Nitrososphaera evergladensis from Group I.1b Enriched from Everglades Soil Reveals Novel Genomic Features of the Ammonia-Oxidizing Archaea.</title>
        <authorList>
            <person name="Zhalnina K.V."/>
            <person name="Dias R."/>
            <person name="Leonard M.T."/>
            <person name="Dorr de Quadros P."/>
            <person name="Camargo F.A."/>
            <person name="Drew J.C."/>
            <person name="Farmerie W.G."/>
            <person name="Daroub S.H."/>
            <person name="Triplett E.W."/>
        </authorList>
    </citation>
    <scope>NUCLEOTIDE SEQUENCE [LARGE SCALE GENOMIC DNA]</scope>
    <source>
        <strain evidence="11 12">SR1</strain>
    </source>
</reference>
<dbReference type="SUPFAM" id="SSF52540">
    <property type="entry name" value="P-loop containing nucleoside triphosphate hydrolases"/>
    <property type="match status" value="1"/>
</dbReference>
<feature type="short sequence motif" description="Q motif" evidence="5">
    <location>
        <begin position="9"/>
        <end position="37"/>
    </location>
</feature>
<dbReference type="SMART" id="SM00490">
    <property type="entry name" value="HELICc"/>
    <property type="match status" value="1"/>
</dbReference>
<dbReference type="GO" id="GO:0005829">
    <property type="term" value="C:cytosol"/>
    <property type="evidence" value="ECO:0007669"/>
    <property type="project" value="TreeGrafter"/>
</dbReference>
<dbReference type="InterPro" id="IPR014001">
    <property type="entry name" value="Helicase_ATP-bd"/>
</dbReference>
<dbReference type="AlphaFoldDB" id="A0A075MUF4"/>
<dbReference type="PANTHER" id="PTHR47959:SF1">
    <property type="entry name" value="ATP-DEPENDENT RNA HELICASE DBPA"/>
    <property type="match status" value="1"/>
</dbReference>
<dbReference type="GO" id="GO:0140097">
    <property type="term" value="F:catalytic activity, acting on DNA"/>
    <property type="evidence" value="ECO:0007669"/>
    <property type="project" value="UniProtKB-ARBA"/>
</dbReference>
<name>A0A075MUF4_9ARCH</name>
<dbReference type="GO" id="GO:0003676">
    <property type="term" value="F:nucleic acid binding"/>
    <property type="evidence" value="ECO:0007669"/>
    <property type="project" value="InterPro"/>
</dbReference>
<evidence type="ECO:0000256" key="5">
    <source>
        <dbReference type="PROSITE-ProRule" id="PRU00552"/>
    </source>
</evidence>
<dbReference type="KEGG" id="nev:NTE_02701"/>
<dbReference type="PROSITE" id="PS51192">
    <property type="entry name" value="HELICASE_ATP_BIND_1"/>
    <property type="match status" value="1"/>
</dbReference>
<dbReference type="PROSITE" id="PS51194">
    <property type="entry name" value="HELICASE_CTER"/>
    <property type="match status" value="1"/>
</dbReference>
<dbReference type="STRING" id="1459636.NTE_02701"/>
<evidence type="ECO:0000259" key="10">
    <source>
        <dbReference type="PROSITE" id="PS51195"/>
    </source>
</evidence>
<dbReference type="CDD" id="cd18787">
    <property type="entry name" value="SF2_C_DEAD"/>
    <property type="match status" value="1"/>
</dbReference>
<dbReference type="GO" id="GO:0016787">
    <property type="term" value="F:hydrolase activity"/>
    <property type="evidence" value="ECO:0007669"/>
    <property type="project" value="UniProtKB-KW"/>
</dbReference>
<dbReference type="GO" id="GO:0005524">
    <property type="term" value="F:ATP binding"/>
    <property type="evidence" value="ECO:0007669"/>
    <property type="project" value="UniProtKB-KW"/>
</dbReference>
<dbReference type="EC" id="3.6.4.13" evidence="11"/>
<dbReference type="InterPro" id="IPR044742">
    <property type="entry name" value="DEAD/DEAH_RhlB"/>
</dbReference>
<dbReference type="Proteomes" id="UP000028194">
    <property type="component" value="Chromosome"/>
</dbReference>
<dbReference type="Pfam" id="PF00271">
    <property type="entry name" value="Helicase_C"/>
    <property type="match status" value="1"/>
</dbReference>
<evidence type="ECO:0000259" key="9">
    <source>
        <dbReference type="PROSITE" id="PS51194"/>
    </source>
</evidence>
<keyword evidence="2 6" id="KW-0378">Hydrolase</keyword>
<protein>
    <submittedName>
        <fullName evidence="11">DNA/RNA helicase, superfamily II</fullName>
        <ecNumber evidence="11">3.6.4.13</ecNumber>
    </submittedName>
</protein>
<evidence type="ECO:0000256" key="4">
    <source>
        <dbReference type="ARBA" id="ARBA00022840"/>
    </source>
</evidence>
<dbReference type="InterPro" id="IPR027417">
    <property type="entry name" value="P-loop_NTPase"/>
</dbReference>
<dbReference type="OrthoDB" id="4631at2157"/>
<feature type="region of interest" description="Disordered" evidence="7">
    <location>
        <begin position="392"/>
        <end position="427"/>
    </location>
</feature>
<dbReference type="eggNOG" id="arCOG00558">
    <property type="taxonomic scope" value="Archaea"/>
</dbReference>
<dbReference type="GO" id="GO:0003724">
    <property type="term" value="F:RNA helicase activity"/>
    <property type="evidence" value="ECO:0007669"/>
    <property type="project" value="UniProtKB-EC"/>
</dbReference>
<feature type="domain" description="DEAD-box RNA helicase Q" evidence="10">
    <location>
        <begin position="9"/>
        <end position="37"/>
    </location>
</feature>
<evidence type="ECO:0000256" key="2">
    <source>
        <dbReference type="ARBA" id="ARBA00022801"/>
    </source>
</evidence>
<dbReference type="InterPro" id="IPR050079">
    <property type="entry name" value="DEAD_box_RNA_helicase"/>
</dbReference>
<evidence type="ECO:0000259" key="8">
    <source>
        <dbReference type="PROSITE" id="PS51192"/>
    </source>
</evidence>
<evidence type="ECO:0000256" key="7">
    <source>
        <dbReference type="SAM" id="MobiDB-lite"/>
    </source>
</evidence>
<evidence type="ECO:0000256" key="1">
    <source>
        <dbReference type="ARBA" id="ARBA00022741"/>
    </source>
</evidence>
<feature type="compositionally biased region" description="Basic residues" evidence="7">
    <location>
        <begin position="395"/>
        <end position="412"/>
    </location>
</feature>
<keyword evidence="1 6" id="KW-0547">Nucleotide-binding</keyword>
<gene>
    <name evidence="11" type="ORF">NTE_02701</name>
</gene>
<dbReference type="EMBL" id="CP007174">
    <property type="protein sequence ID" value="AIF84743.1"/>
    <property type="molecule type" value="Genomic_DNA"/>
</dbReference>
<comment type="similarity">
    <text evidence="6">Belongs to the DEAD box helicase family.</text>
</comment>
<keyword evidence="3 6" id="KW-0347">Helicase</keyword>
<sequence length="427" mass="47657">MTVPRESAITFNELGLDGKVQRALAENGFEKPFPIQEMAIPLILQGKDVIGQAHTGTGKTAAFGLPLLSKMRNDTRQVQALILVPTRELAVQVTSELIKFSKYAQIWTVSIYGGQSFGVQTGLLKRGAHVVVATPGRLIDHIKRGTIKLDGVKFVVLDEADRMLDMGFIEDIEFILSRLGKSGSSKDRQTLLFSATMSPEILRLAKGHMREGQIREIRLNTKEVGLDNIEQSYLLVGEQQKFNHLTNLIRPHKEQVIVFAATKRRADKLAANLKAGGFRASAIHGDLSQKERDHVMNRFRKGADSVLVATDIAARGIDVPAVGHVINYDVPNEPETYFHRIGRTARAGAEGTAVSLVSPDRFGEFERILRQTKLPISRLNEAMGIEVPAMQQRHPNQHGRQQHPQQHRRSNRNRSGFGGGRRRNWRK</sequence>
<dbReference type="InterPro" id="IPR014014">
    <property type="entry name" value="RNA_helicase_DEAD_Q_motif"/>
</dbReference>
<dbReference type="HOGENOM" id="CLU_003041_1_3_2"/>
<dbReference type="Pfam" id="PF00270">
    <property type="entry name" value="DEAD"/>
    <property type="match status" value="1"/>
</dbReference>
<proteinExistence type="inferred from homology"/>
<dbReference type="PANTHER" id="PTHR47959">
    <property type="entry name" value="ATP-DEPENDENT RNA HELICASE RHLE-RELATED"/>
    <property type="match status" value="1"/>
</dbReference>
<keyword evidence="4 6" id="KW-0067">ATP-binding</keyword>
<dbReference type="PROSITE" id="PS00039">
    <property type="entry name" value="DEAD_ATP_HELICASE"/>
    <property type="match status" value="1"/>
</dbReference>
<dbReference type="Gene3D" id="3.40.50.300">
    <property type="entry name" value="P-loop containing nucleotide triphosphate hydrolases"/>
    <property type="match status" value="2"/>
</dbReference>
<dbReference type="CDD" id="cd00268">
    <property type="entry name" value="DEADc"/>
    <property type="match status" value="1"/>
</dbReference>
<feature type="domain" description="Helicase C-terminal" evidence="9">
    <location>
        <begin position="228"/>
        <end position="395"/>
    </location>
</feature>
<dbReference type="InterPro" id="IPR000629">
    <property type="entry name" value="RNA-helicase_DEAD-box_CS"/>
</dbReference>
<dbReference type="InterPro" id="IPR001650">
    <property type="entry name" value="Helicase_C-like"/>
</dbReference>
<evidence type="ECO:0000313" key="12">
    <source>
        <dbReference type="Proteomes" id="UP000028194"/>
    </source>
</evidence>
<evidence type="ECO:0000256" key="6">
    <source>
        <dbReference type="RuleBase" id="RU000492"/>
    </source>
</evidence>
<evidence type="ECO:0000256" key="3">
    <source>
        <dbReference type="ARBA" id="ARBA00022806"/>
    </source>
</evidence>
<dbReference type="SMART" id="SM00487">
    <property type="entry name" value="DEXDc"/>
    <property type="match status" value="1"/>
</dbReference>
<keyword evidence="12" id="KW-1185">Reference proteome</keyword>
<accession>A0A075MUF4</accession>
<evidence type="ECO:0000313" key="11">
    <source>
        <dbReference type="EMBL" id="AIF84743.1"/>
    </source>
</evidence>
<feature type="domain" description="Helicase ATP-binding" evidence="8">
    <location>
        <begin position="40"/>
        <end position="215"/>
    </location>
</feature>
<organism evidence="11 12">
    <name type="scientific">Candidatus Nitrososphaera evergladensis SR1</name>
    <dbReference type="NCBI Taxonomy" id="1459636"/>
    <lineage>
        <taxon>Archaea</taxon>
        <taxon>Nitrososphaerota</taxon>
        <taxon>Nitrososphaeria</taxon>
        <taxon>Nitrososphaerales</taxon>
        <taxon>Nitrososphaeraceae</taxon>
        <taxon>Nitrososphaera</taxon>
    </lineage>
</organism>
<dbReference type="PROSITE" id="PS51195">
    <property type="entry name" value="Q_MOTIF"/>
    <property type="match status" value="1"/>
</dbReference>